<proteinExistence type="inferred from homology"/>
<dbReference type="Gene3D" id="3.50.50.60">
    <property type="entry name" value="FAD/NAD(P)-binding domain"/>
    <property type="match status" value="1"/>
</dbReference>
<evidence type="ECO:0000256" key="6">
    <source>
        <dbReference type="ARBA" id="ARBA00023002"/>
    </source>
</evidence>
<keyword evidence="6" id="KW-0560">Oxidoreductase</keyword>
<evidence type="ECO:0000259" key="8">
    <source>
        <dbReference type="Pfam" id="PF16901"/>
    </source>
</evidence>
<accession>A0A418Y435</accession>
<gene>
    <name evidence="9" type="ORF">D4A39_04270</name>
</gene>
<protein>
    <submittedName>
        <fullName evidence="9">Glycerol-3-phosphate dehydrogenase/oxidase</fullName>
    </submittedName>
</protein>
<evidence type="ECO:0000256" key="2">
    <source>
        <dbReference type="ARBA" id="ARBA00007330"/>
    </source>
</evidence>
<name>A0A418Y435_9GAMM</name>
<dbReference type="RefSeq" id="WP_119917549.1">
    <property type="nucleotide sequence ID" value="NZ_QYYA01000001.1"/>
</dbReference>
<dbReference type="Gene3D" id="3.30.9.10">
    <property type="entry name" value="D-Amino Acid Oxidase, subunit A, domain 2"/>
    <property type="match status" value="1"/>
</dbReference>
<evidence type="ECO:0000256" key="4">
    <source>
        <dbReference type="ARBA" id="ARBA00022798"/>
    </source>
</evidence>
<comment type="caution">
    <text evidence="9">The sequence shown here is derived from an EMBL/GenBank/DDBJ whole genome shotgun (WGS) entry which is preliminary data.</text>
</comment>
<comment type="cofactor">
    <cofactor evidence="1">
        <name>FAD</name>
        <dbReference type="ChEBI" id="CHEBI:57692"/>
    </cofactor>
</comment>
<dbReference type="EMBL" id="QYYA01000001">
    <property type="protein sequence ID" value="RJG20312.1"/>
    <property type="molecule type" value="Genomic_DNA"/>
</dbReference>
<dbReference type="GO" id="GO:0004368">
    <property type="term" value="F:glycerol-3-phosphate dehydrogenase (quinone) activity"/>
    <property type="evidence" value="ECO:0007669"/>
    <property type="project" value="InterPro"/>
</dbReference>
<organism evidence="9 10">
    <name type="scientific">Alcanivorax profundi</name>
    <dbReference type="NCBI Taxonomy" id="2338368"/>
    <lineage>
        <taxon>Bacteria</taxon>
        <taxon>Pseudomonadati</taxon>
        <taxon>Pseudomonadota</taxon>
        <taxon>Gammaproteobacteria</taxon>
        <taxon>Oceanospirillales</taxon>
        <taxon>Alcanivoracaceae</taxon>
        <taxon>Alcanivorax</taxon>
    </lineage>
</organism>
<dbReference type="GO" id="GO:0046168">
    <property type="term" value="P:glycerol-3-phosphate catabolic process"/>
    <property type="evidence" value="ECO:0007669"/>
    <property type="project" value="TreeGrafter"/>
</dbReference>
<dbReference type="SUPFAM" id="SSF51905">
    <property type="entry name" value="FAD/NAD(P)-binding domain"/>
    <property type="match status" value="1"/>
</dbReference>
<reference evidence="9 10" key="1">
    <citation type="submission" date="2018-09" db="EMBL/GenBank/DDBJ databases">
        <title>Alcanivorax profundi sp. nov., isolated from 1000 m-depth seawater of the Mariana Trench.</title>
        <authorList>
            <person name="Liu J."/>
        </authorList>
    </citation>
    <scope>NUCLEOTIDE SEQUENCE [LARGE SCALE GENOMIC DNA]</scope>
    <source>
        <strain evidence="9 10">MTEO17</strain>
    </source>
</reference>
<feature type="domain" description="FAD dependent oxidoreductase" evidence="7">
    <location>
        <begin position="17"/>
        <end position="362"/>
    </location>
</feature>
<sequence length="500" mass="55952">MLGKRQPLEQLAQQQWDLLVIGGGITGAGILLEAARRGLKVLLLEQTDYAWGTSSRSSKMVHGGLRYIAQGDVRLTRHSLLERERLLKELPGLVERATYLFPLRKGVFPGRWPMKAILWLYDFLAGIRDHRYLNRAEVEKRAPGLNTDGLTGAMSYTDALTDDCRLVMRTLLEAARHGGLAQNYTRVTGTQRVAERFEVSVTDRVNGGTTTLQARHVINATGAWADRLSGSESRVRPLRGSHLFIDPARLPVSDCLTVMHPDDGRPVFVFPWEGVTCVGTTDLDHPEDMDIEASASERELQYLLKLINTQFPDVTVSRDDVYATIAGVRPVIASGKGVDPSKERRDHAVWESDGIVTVSGGKLTTFRLIALDALLATGLIDARAHRSGQKTREPMYQPLDNAPQAVQHFLHASQDDQGFIEWLLDNESVVHLDDLMLRRTRLGLIKPNAGLVVLDRYRALIQQGLGWDDDRWEQEVQRYLGLHERFYGVPGLPDMERMAG</sequence>
<dbReference type="Proteomes" id="UP000283734">
    <property type="component" value="Unassembled WGS sequence"/>
</dbReference>
<dbReference type="AlphaFoldDB" id="A0A418Y435"/>
<evidence type="ECO:0000259" key="7">
    <source>
        <dbReference type="Pfam" id="PF01266"/>
    </source>
</evidence>
<keyword evidence="10" id="KW-1185">Reference proteome</keyword>
<comment type="similarity">
    <text evidence="2">Belongs to the FAD-dependent glycerol-3-phosphate dehydrogenase family.</text>
</comment>
<dbReference type="PANTHER" id="PTHR11985">
    <property type="entry name" value="GLYCEROL-3-PHOSPHATE DEHYDROGENASE"/>
    <property type="match status" value="1"/>
</dbReference>
<keyword evidence="5" id="KW-0274">FAD</keyword>
<dbReference type="InterPro" id="IPR031656">
    <property type="entry name" value="DAO_C"/>
</dbReference>
<evidence type="ECO:0000256" key="3">
    <source>
        <dbReference type="ARBA" id="ARBA00022630"/>
    </source>
</evidence>
<dbReference type="GO" id="GO:0006071">
    <property type="term" value="P:glycerol metabolic process"/>
    <property type="evidence" value="ECO:0007669"/>
    <property type="project" value="UniProtKB-KW"/>
</dbReference>
<keyword evidence="4" id="KW-0319">Glycerol metabolism</keyword>
<evidence type="ECO:0000256" key="1">
    <source>
        <dbReference type="ARBA" id="ARBA00001974"/>
    </source>
</evidence>
<dbReference type="InterPro" id="IPR000447">
    <property type="entry name" value="G3P_DH_FAD-dep"/>
</dbReference>
<evidence type="ECO:0000256" key="5">
    <source>
        <dbReference type="ARBA" id="ARBA00022827"/>
    </source>
</evidence>
<dbReference type="PANTHER" id="PTHR11985:SF35">
    <property type="entry name" value="ANAEROBIC GLYCEROL-3-PHOSPHATE DEHYDROGENASE SUBUNIT A"/>
    <property type="match status" value="1"/>
</dbReference>
<dbReference type="InterPro" id="IPR038299">
    <property type="entry name" value="DAO_C_sf"/>
</dbReference>
<dbReference type="InterPro" id="IPR006076">
    <property type="entry name" value="FAD-dep_OxRdtase"/>
</dbReference>
<feature type="domain" description="Alpha-glycerophosphate oxidase C-terminal" evidence="8">
    <location>
        <begin position="405"/>
        <end position="471"/>
    </location>
</feature>
<evidence type="ECO:0000313" key="10">
    <source>
        <dbReference type="Proteomes" id="UP000283734"/>
    </source>
</evidence>
<dbReference type="Pfam" id="PF01266">
    <property type="entry name" value="DAO"/>
    <property type="match status" value="1"/>
</dbReference>
<dbReference type="Gene3D" id="1.10.8.870">
    <property type="entry name" value="Alpha-glycerophosphate oxidase, cap domain"/>
    <property type="match status" value="1"/>
</dbReference>
<dbReference type="InterPro" id="IPR036188">
    <property type="entry name" value="FAD/NAD-bd_sf"/>
</dbReference>
<dbReference type="Pfam" id="PF16901">
    <property type="entry name" value="DAO_C"/>
    <property type="match status" value="1"/>
</dbReference>
<keyword evidence="3" id="KW-0285">Flavoprotein</keyword>
<dbReference type="OrthoDB" id="9766796at2"/>
<evidence type="ECO:0000313" key="9">
    <source>
        <dbReference type="EMBL" id="RJG20312.1"/>
    </source>
</evidence>
<dbReference type="PRINTS" id="PR01001">
    <property type="entry name" value="FADG3PDH"/>
</dbReference>